<feature type="transmembrane region" description="Helical" evidence="11">
    <location>
        <begin position="188"/>
        <end position="210"/>
    </location>
</feature>
<dbReference type="Proteomes" id="UP000051733">
    <property type="component" value="Unassembled WGS sequence"/>
</dbReference>
<keyword evidence="8 11" id="KW-0472">Membrane</keyword>
<dbReference type="OrthoDB" id="9809206at2"/>
<dbReference type="GO" id="GO:0051453">
    <property type="term" value="P:regulation of intracellular pH"/>
    <property type="evidence" value="ECO:0007669"/>
    <property type="project" value="TreeGrafter"/>
</dbReference>
<evidence type="ECO:0000256" key="5">
    <source>
        <dbReference type="ARBA" id="ARBA00022989"/>
    </source>
</evidence>
<evidence type="ECO:0000256" key="8">
    <source>
        <dbReference type="ARBA" id="ARBA00023136"/>
    </source>
</evidence>
<keyword evidence="6" id="KW-0915">Sodium</keyword>
<feature type="region of interest" description="Disordered" evidence="10">
    <location>
        <begin position="579"/>
        <end position="630"/>
    </location>
</feature>
<keyword evidence="3" id="KW-1003">Cell membrane</keyword>
<feature type="domain" description="Cation/H+ exchanger transmembrane" evidence="12">
    <location>
        <begin position="14"/>
        <end position="405"/>
    </location>
</feature>
<evidence type="ECO:0000256" key="7">
    <source>
        <dbReference type="ARBA" id="ARBA00023065"/>
    </source>
</evidence>
<dbReference type="InterPro" id="IPR018422">
    <property type="entry name" value="Cation/H_exchanger_CPA1"/>
</dbReference>
<evidence type="ECO:0000256" key="1">
    <source>
        <dbReference type="ARBA" id="ARBA00004651"/>
    </source>
</evidence>
<evidence type="ECO:0000256" key="9">
    <source>
        <dbReference type="ARBA" id="ARBA00023201"/>
    </source>
</evidence>
<evidence type="ECO:0000256" key="11">
    <source>
        <dbReference type="SAM" id="Phobius"/>
    </source>
</evidence>
<feature type="transmembrane region" description="Helical" evidence="11">
    <location>
        <begin position="382"/>
        <end position="404"/>
    </location>
</feature>
<gene>
    <name evidence="13" type="ORF">FC26_GL001716</name>
</gene>
<feature type="transmembrane region" description="Helical" evidence="11">
    <location>
        <begin position="241"/>
        <end position="257"/>
    </location>
</feature>
<evidence type="ECO:0000256" key="2">
    <source>
        <dbReference type="ARBA" id="ARBA00022448"/>
    </source>
</evidence>
<evidence type="ECO:0000256" key="10">
    <source>
        <dbReference type="SAM" id="MobiDB-lite"/>
    </source>
</evidence>
<keyword evidence="14" id="KW-1185">Reference proteome</keyword>
<sequence>MNHVTIITSAVLLLAAVVGANIVGLLLPKVPLALFQIAAGLILSLDPMFNFKLDPEIFMLIIIAPLMFNDGQNQSLEKLSKNVSNMLSMAVSLVLVTIILTGVAAHSVWSALPLSLAFMLAAIITPTDAVAVESITQNVVVPSHVHNALEHESLFNDASGIVLFDLALASFVSGNFSLSTSVLSFLKVFLGGLIVGWILGMLIVSLRMYLTRTHTDISAVIIPINVMTPLFVYWIAERLGVSGILAVVAAGLAHGMLRSRLQLTSTKLQIVSNTTWTILADILNGFVFVLLGTTLPHVIMSLSLQENTLLFGIGCLLYVLMFAIRYSWVRFRLVKIKEDTQSPHQTALQVATGGIHGTITLAMAFSIPTVIAGHAFAFRDQIIFIAAVVILISLLVATIVYPLILAPKKQSFTDDQYKDALNQMVYSALEALRQGNPASKEIEQVSQVITSQLGFDQHVDRKSYMQLMEKAQKVELETLDQLTDDGEISEATRRIYQQMLSRISIKNGPGGFKGFTRLVSRQLTHRLRKRQNQRKHKKFMRKYHQNIDLLTTDIDKFKKLYGDKMSPEAMNKLLKYAQQRPDRHGRLTQLPSSSADRPVEPSAPATPTAPHDAQPALTPDKAQHTSPFHDRVHQQRKEIMTLMDLLTKAVVDYLNTIQTADNLAEVNMVRNSYLQRTQQFRQSTELDEDYLATLFIQVFQAEHTFIQERQASQQIVPELANRLNEQISTDELVYMQNRV</sequence>
<feature type="transmembrane region" description="Helical" evidence="11">
    <location>
        <begin position="278"/>
        <end position="302"/>
    </location>
</feature>
<feature type="transmembrane region" description="Helical" evidence="11">
    <location>
        <begin position="86"/>
        <end position="105"/>
    </location>
</feature>
<comment type="subcellular location">
    <subcellularLocation>
        <location evidence="1">Cell membrane</location>
        <topology evidence="1">Multi-pass membrane protein</topology>
    </subcellularLocation>
</comment>
<reference evidence="13" key="1">
    <citation type="journal article" date="2015" name="Genome Announc.">
        <title>Expanding the biotechnology potential of lactobacilli through comparative genomics of 213 strains and associated genera.</title>
        <authorList>
            <person name="Sun Z."/>
            <person name="Harris H.M."/>
            <person name="McCann A."/>
            <person name="Guo C."/>
            <person name="Argimon S."/>
            <person name="Zhang W."/>
            <person name="Yang X."/>
            <person name="Jeffery I.B."/>
            <person name="Cooney J.C."/>
            <person name="Kagawa T.F."/>
            <person name="Liu W."/>
            <person name="Song Y."/>
            <person name="Salvetti E."/>
            <person name="Wrobel A."/>
            <person name="Rasinkangas P."/>
            <person name="Parkhill J."/>
            <person name="Rea M.C."/>
            <person name="O'Sullivan O."/>
            <person name="Ritari J."/>
            <person name="Douillard F.P."/>
            <person name="Paul Ross R."/>
            <person name="Yang R."/>
            <person name="Briner A.E."/>
            <person name="Felis G.E."/>
            <person name="de Vos W.M."/>
            <person name="Barrangou R."/>
            <person name="Klaenhammer T.R."/>
            <person name="Caufield P.W."/>
            <person name="Cui Y."/>
            <person name="Zhang H."/>
            <person name="O'Toole P.W."/>
        </authorList>
    </citation>
    <scope>NUCLEOTIDE SEQUENCE [LARGE SCALE GENOMIC DNA]</scope>
    <source>
        <strain evidence="13">DSM 20634</strain>
    </source>
</reference>
<organism evidence="13 14">
    <name type="scientific">Paucilactobacillus vaccinostercus DSM 20634</name>
    <dbReference type="NCBI Taxonomy" id="1423813"/>
    <lineage>
        <taxon>Bacteria</taxon>
        <taxon>Bacillati</taxon>
        <taxon>Bacillota</taxon>
        <taxon>Bacilli</taxon>
        <taxon>Lactobacillales</taxon>
        <taxon>Lactobacillaceae</taxon>
        <taxon>Paucilactobacillus</taxon>
    </lineage>
</organism>
<evidence type="ECO:0000259" key="12">
    <source>
        <dbReference type="Pfam" id="PF00999"/>
    </source>
</evidence>
<dbReference type="PATRIC" id="fig|1423813.3.peg.1743"/>
<dbReference type="InterPro" id="IPR006153">
    <property type="entry name" value="Cation/H_exchanger_TM"/>
</dbReference>
<feature type="transmembrane region" description="Helical" evidence="11">
    <location>
        <begin position="350"/>
        <end position="376"/>
    </location>
</feature>
<dbReference type="GO" id="GO:0015385">
    <property type="term" value="F:sodium:proton antiporter activity"/>
    <property type="evidence" value="ECO:0007669"/>
    <property type="project" value="InterPro"/>
</dbReference>
<keyword evidence="4 11" id="KW-0812">Transmembrane</keyword>
<keyword evidence="9" id="KW-0739">Sodium transport</keyword>
<dbReference type="GO" id="GO:0015386">
    <property type="term" value="F:potassium:proton antiporter activity"/>
    <property type="evidence" value="ECO:0007669"/>
    <property type="project" value="TreeGrafter"/>
</dbReference>
<accession>A0A0R2A3S0</accession>
<dbReference type="AlphaFoldDB" id="A0A0R2A3S0"/>
<name>A0A0R2A3S0_9LACO</name>
<dbReference type="GO" id="GO:0098719">
    <property type="term" value="P:sodium ion import across plasma membrane"/>
    <property type="evidence" value="ECO:0007669"/>
    <property type="project" value="TreeGrafter"/>
</dbReference>
<feature type="transmembrane region" description="Helical" evidence="11">
    <location>
        <begin position="217"/>
        <end position="235"/>
    </location>
</feature>
<feature type="compositionally biased region" description="Basic and acidic residues" evidence="10">
    <location>
        <begin position="621"/>
        <end position="630"/>
    </location>
</feature>
<comment type="caution">
    <text evidence="13">The sequence shown here is derived from an EMBL/GenBank/DDBJ whole genome shotgun (WGS) entry which is preliminary data.</text>
</comment>
<keyword evidence="7" id="KW-0406">Ion transport</keyword>
<evidence type="ECO:0000313" key="13">
    <source>
        <dbReference type="EMBL" id="KRM61639.1"/>
    </source>
</evidence>
<dbReference type="EMBL" id="AYYY01000025">
    <property type="protein sequence ID" value="KRM61639.1"/>
    <property type="molecule type" value="Genomic_DNA"/>
</dbReference>
<keyword evidence="2" id="KW-0813">Transport</keyword>
<proteinExistence type="predicted"/>
<protein>
    <submittedName>
        <fullName evidence="13">Sodium hydrogen exchanger</fullName>
    </submittedName>
</protein>
<dbReference type="STRING" id="1423813.FC26_GL001716"/>
<dbReference type="Pfam" id="PF00999">
    <property type="entry name" value="Na_H_Exchanger"/>
    <property type="match status" value="1"/>
</dbReference>
<dbReference type="Gene3D" id="6.10.140.1330">
    <property type="match status" value="1"/>
</dbReference>
<evidence type="ECO:0000256" key="3">
    <source>
        <dbReference type="ARBA" id="ARBA00022475"/>
    </source>
</evidence>
<dbReference type="PANTHER" id="PTHR10110:SF86">
    <property type="entry name" value="SODIUM_HYDROGEN EXCHANGER 7"/>
    <property type="match status" value="1"/>
</dbReference>
<evidence type="ECO:0000256" key="4">
    <source>
        <dbReference type="ARBA" id="ARBA00022692"/>
    </source>
</evidence>
<dbReference type="PANTHER" id="PTHR10110">
    <property type="entry name" value="SODIUM/HYDROGEN EXCHANGER"/>
    <property type="match status" value="1"/>
</dbReference>
<dbReference type="GO" id="GO:0005886">
    <property type="term" value="C:plasma membrane"/>
    <property type="evidence" value="ECO:0007669"/>
    <property type="project" value="UniProtKB-SubCell"/>
</dbReference>
<evidence type="ECO:0000256" key="6">
    <source>
        <dbReference type="ARBA" id="ARBA00023053"/>
    </source>
</evidence>
<keyword evidence="5 11" id="KW-1133">Transmembrane helix</keyword>
<feature type="transmembrane region" description="Helical" evidence="11">
    <location>
        <begin position="308"/>
        <end position="329"/>
    </location>
</feature>
<evidence type="ECO:0000313" key="14">
    <source>
        <dbReference type="Proteomes" id="UP000051733"/>
    </source>
</evidence>